<dbReference type="EMBL" id="JAQOWY010000051">
    <property type="protein sequence ID" value="KAK1853654.1"/>
    <property type="molecule type" value="Genomic_DNA"/>
</dbReference>
<keyword evidence="3" id="KW-1185">Reference proteome</keyword>
<reference evidence="2" key="1">
    <citation type="submission" date="2023-01" db="EMBL/GenBank/DDBJ databases">
        <title>Colletotrichum chrysophilum M932 genome sequence.</title>
        <authorList>
            <person name="Baroncelli R."/>
        </authorList>
    </citation>
    <scope>NUCLEOTIDE SEQUENCE</scope>
    <source>
        <strain evidence="2">M932</strain>
    </source>
</reference>
<evidence type="ECO:0000313" key="3">
    <source>
        <dbReference type="Proteomes" id="UP001243330"/>
    </source>
</evidence>
<evidence type="ECO:0000256" key="1">
    <source>
        <dbReference type="SAM" id="MobiDB-lite"/>
    </source>
</evidence>
<dbReference type="AlphaFoldDB" id="A0AAD9AXL6"/>
<feature type="compositionally biased region" description="Basic and acidic residues" evidence="1">
    <location>
        <begin position="60"/>
        <end position="71"/>
    </location>
</feature>
<sequence>MGNQKRAMGHVIRYSVQQRQQQTMSGVLSRLVHVCDTIEIKRGDSEFDPQMPAEAADTDEGGRREAERSRS</sequence>
<feature type="region of interest" description="Disordered" evidence="1">
    <location>
        <begin position="42"/>
        <end position="71"/>
    </location>
</feature>
<comment type="caution">
    <text evidence="2">The sequence shown here is derived from an EMBL/GenBank/DDBJ whole genome shotgun (WGS) entry which is preliminary data.</text>
</comment>
<evidence type="ECO:0000313" key="2">
    <source>
        <dbReference type="EMBL" id="KAK1853654.1"/>
    </source>
</evidence>
<protein>
    <submittedName>
        <fullName evidence="2">Uncharacterized protein</fullName>
    </submittedName>
</protein>
<organism evidence="2 3">
    <name type="scientific">Colletotrichum chrysophilum</name>
    <dbReference type="NCBI Taxonomy" id="1836956"/>
    <lineage>
        <taxon>Eukaryota</taxon>
        <taxon>Fungi</taxon>
        <taxon>Dikarya</taxon>
        <taxon>Ascomycota</taxon>
        <taxon>Pezizomycotina</taxon>
        <taxon>Sordariomycetes</taxon>
        <taxon>Hypocreomycetidae</taxon>
        <taxon>Glomerellales</taxon>
        <taxon>Glomerellaceae</taxon>
        <taxon>Colletotrichum</taxon>
        <taxon>Colletotrichum gloeosporioides species complex</taxon>
    </lineage>
</organism>
<name>A0AAD9AXL6_9PEZI</name>
<accession>A0AAD9AXL6</accession>
<gene>
    <name evidence="2" type="ORF">CCHR01_03755</name>
</gene>
<proteinExistence type="predicted"/>
<dbReference type="Proteomes" id="UP001243330">
    <property type="component" value="Unassembled WGS sequence"/>
</dbReference>